<dbReference type="AlphaFoldDB" id="A0A059DXD9"/>
<comment type="caution">
    <text evidence="1">The sequence shown here is derived from an EMBL/GenBank/DDBJ whole genome shotgun (WGS) entry which is preliminary data.</text>
</comment>
<reference evidence="1 2" key="1">
    <citation type="journal article" date="2014" name="Antonie Van Leeuwenhoek">
        <title>Hyphomonas beringensis sp. nov. and Hyphomonas chukchiensis sp. nov., isolated from surface seawater of the Bering Sea and Chukchi Sea.</title>
        <authorList>
            <person name="Li C."/>
            <person name="Lai Q."/>
            <person name="Li G."/>
            <person name="Dong C."/>
            <person name="Wang J."/>
            <person name="Liao Y."/>
            <person name="Shao Z."/>
        </authorList>
    </citation>
    <scope>NUCLEOTIDE SEQUENCE [LARGE SCALE GENOMIC DNA]</scope>
    <source>
        <strain evidence="1 2">22II1-22F38</strain>
    </source>
</reference>
<protein>
    <submittedName>
        <fullName evidence="1">Uncharacterized protein</fullName>
    </submittedName>
</protein>
<dbReference type="EMBL" id="AWFH01000062">
    <property type="protein sequence ID" value="KCZ58023.1"/>
    <property type="molecule type" value="Genomic_DNA"/>
</dbReference>
<organism evidence="1 2">
    <name type="scientific">Hyphomonas atlantica</name>
    <dbReference type="NCBI Taxonomy" id="1280948"/>
    <lineage>
        <taxon>Bacteria</taxon>
        <taxon>Pseudomonadati</taxon>
        <taxon>Pseudomonadota</taxon>
        <taxon>Alphaproteobacteria</taxon>
        <taxon>Hyphomonadales</taxon>
        <taxon>Hyphomonadaceae</taxon>
        <taxon>Hyphomonas</taxon>
    </lineage>
</organism>
<evidence type="ECO:0000313" key="2">
    <source>
        <dbReference type="Proteomes" id="UP000024547"/>
    </source>
</evidence>
<proteinExistence type="predicted"/>
<dbReference type="STRING" id="1280948.HY36_10980"/>
<sequence>MLRPGLIAISLVLAAACSDERISPPLEQRLNEEAMRDIASEFAIQKGMNLLCEREGPDLLGSFMEDLRYEGVDRQMRESIMAESVEMMNKISAEEPEYICTPEMFESANLRVSQAMLSWDEMRGITQ</sequence>
<name>A0A059DXD9_9PROT</name>
<dbReference type="PROSITE" id="PS51257">
    <property type="entry name" value="PROKAR_LIPOPROTEIN"/>
    <property type="match status" value="1"/>
</dbReference>
<dbReference type="Proteomes" id="UP000024547">
    <property type="component" value="Unassembled WGS sequence"/>
</dbReference>
<dbReference type="PATRIC" id="fig|1280948.3.peg.3316"/>
<keyword evidence="2" id="KW-1185">Reference proteome</keyword>
<accession>A0A059DXD9</accession>
<gene>
    <name evidence="1" type="ORF">HY36_10980</name>
</gene>
<evidence type="ECO:0000313" key="1">
    <source>
        <dbReference type="EMBL" id="KCZ58023.1"/>
    </source>
</evidence>